<dbReference type="Gene3D" id="3.30.450.30">
    <property type="entry name" value="Dynein light chain 2a, cytoplasmic"/>
    <property type="match status" value="1"/>
</dbReference>
<keyword evidence="3" id="KW-1185">Reference proteome</keyword>
<comment type="similarity">
    <text evidence="1">Belongs to the profilin family.</text>
</comment>
<evidence type="ECO:0000313" key="2">
    <source>
        <dbReference type="EnsemblMetazoa" id="G17789.1:cds"/>
    </source>
</evidence>
<dbReference type="PANTHER" id="PTHR11604:SF2">
    <property type="entry name" value="PROFILIN-4"/>
    <property type="match status" value="1"/>
</dbReference>
<dbReference type="PANTHER" id="PTHR11604">
    <property type="entry name" value="PROFILIN"/>
    <property type="match status" value="1"/>
</dbReference>
<dbReference type="AlphaFoldDB" id="A0A8W8JC07"/>
<evidence type="ECO:0000256" key="1">
    <source>
        <dbReference type="ARBA" id="ARBA00010058"/>
    </source>
</evidence>
<protein>
    <submittedName>
        <fullName evidence="2">Uncharacterized protein</fullName>
    </submittedName>
</protein>
<dbReference type="InterPro" id="IPR048278">
    <property type="entry name" value="PFN"/>
</dbReference>
<evidence type="ECO:0000313" key="3">
    <source>
        <dbReference type="Proteomes" id="UP000005408"/>
    </source>
</evidence>
<reference evidence="2" key="1">
    <citation type="submission" date="2022-08" db="UniProtKB">
        <authorList>
            <consortium name="EnsemblMetazoa"/>
        </authorList>
    </citation>
    <scope>IDENTIFICATION</scope>
    <source>
        <strain evidence="2">05x7-T-G4-1.051#20</strain>
    </source>
</reference>
<dbReference type="EnsemblMetazoa" id="G17789.1">
    <property type="protein sequence ID" value="G17789.1:cds"/>
    <property type="gene ID" value="G17789"/>
</dbReference>
<proteinExistence type="inferred from homology"/>
<dbReference type="Proteomes" id="UP000005408">
    <property type="component" value="Unassembled WGS sequence"/>
</dbReference>
<dbReference type="Pfam" id="PF00235">
    <property type="entry name" value="Profilin"/>
    <property type="match status" value="1"/>
</dbReference>
<organism evidence="2 3">
    <name type="scientific">Magallana gigas</name>
    <name type="common">Pacific oyster</name>
    <name type="synonym">Crassostrea gigas</name>
    <dbReference type="NCBI Taxonomy" id="29159"/>
    <lineage>
        <taxon>Eukaryota</taxon>
        <taxon>Metazoa</taxon>
        <taxon>Spiralia</taxon>
        <taxon>Lophotrochozoa</taxon>
        <taxon>Mollusca</taxon>
        <taxon>Bivalvia</taxon>
        <taxon>Autobranchia</taxon>
        <taxon>Pteriomorphia</taxon>
        <taxon>Ostreida</taxon>
        <taxon>Ostreoidea</taxon>
        <taxon>Ostreidae</taxon>
        <taxon>Magallana</taxon>
    </lineage>
</organism>
<dbReference type="InterPro" id="IPR036140">
    <property type="entry name" value="PFN_sf"/>
</dbReference>
<accession>A0A8W8JC07</accession>
<dbReference type="GO" id="GO:0003785">
    <property type="term" value="F:actin monomer binding"/>
    <property type="evidence" value="ECO:0007669"/>
    <property type="project" value="TreeGrafter"/>
</dbReference>
<dbReference type="SUPFAM" id="SSF55770">
    <property type="entry name" value="Profilin (actin-binding protein)"/>
    <property type="match status" value="1"/>
</dbReference>
<sequence>MDLDDLGSTKVGSDVDVVDAVKMNQLQNLLHDSLIATDNVHHCAIIRRKDCNVRASSVGFNLDQVKMMLDASESPSQAWENGIYFDDQQYTCDRADNNSIYGKCVSIHLLGAGMHKENN</sequence>
<name>A0A8W8JC07_MAGGI</name>
<dbReference type="GO" id="GO:0005938">
    <property type="term" value="C:cell cortex"/>
    <property type="evidence" value="ECO:0007669"/>
    <property type="project" value="TreeGrafter"/>
</dbReference>
<dbReference type="InterPro" id="IPR005455">
    <property type="entry name" value="PFN_euk"/>
</dbReference>